<evidence type="ECO:0000313" key="4">
    <source>
        <dbReference type="Proteomes" id="UP000284375"/>
    </source>
</evidence>
<organism evidence="3 4">
    <name type="scientific">Cytospora chrysosperma</name>
    <name type="common">Cytospora canker fungus</name>
    <name type="synonym">Sphaeria chrysosperma</name>
    <dbReference type="NCBI Taxonomy" id="252740"/>
    <lineage>
        <taxon>Eukaryota</taxon>
        <taxon>Fungi</taxon>
        <taxon>Dikarya</taxon>
        <taxon>Ascomycota</taxon>
        <taxon>Pezizomycotina</taxon>
        <taxon>Sordariomycetes</taxon>
        <taxon>Sordariomycetidae</taxon>
        <taxon>Diaporthales</taxon>
        <taxon>Cytosporaceae</taxon>
        <taxon>Cytospora</taxon>
    </lineage>
</organism>
<dbReference type="InterPro" id="IPR003124">
    <property type="entry name" value="WH2_dom"/>
</dbReference>
<feature type="domain" description="WH2" evidence="2">
    <location>
        <begin position="11"/>
        <end position="33"/>
    </location>
</feature>
<feature type="compositionally biased region" description="Pro residues" evidence="1">
    <location>
        <begin position="44"/>
        <end position="55"/>
    </location>
</feature>
<name>A0A423VIP6_CYTCH</name>
<dbReference type="GO" id="GO:0003779">
    <property type="term" value="F:actin binding"/>
    <property type="evidence" value="ECO:0007669"/>
    <property type="project" value="InterPro"/>
</dbReference>
<keyword evidence="4" id="KW-1185">Reference proteome</keyword>
<comment type="caution">
    <text evidence="3">The sequence shown here is derived from an EMBL/GenBank/DDBJ whole genome shotgun (WGS) entry which is preliminary data.</text>
</comment>
<feature type="region of interest" description="Disordered" evidence="1">
    <location>
        <begin position="297"/>
        <end position="328"/>
    </location>
</feature>
<feature type="region of interest" description="Disordered" evidence="1">
    <location>
        <begin position="1"/>
        <end position="94"/>
    </location>
</feature>
<reference evidence="3 4" key="1">
    <citation type="submission" date="2015-09" db="EMBL/GenBank/DDBJ databases">
        <title>Host preference determinants of Valsa canker pathogens revealed by comparative genomics.</title>
        <authorList>
            <person name="Yin Z."/>
            <person name="Huang L."/>
        </authorList>
    </citation>
    <scope>NUCLEOTIDE SEQUENCE [LARGE SCALE GENOMIC DNA]</scope>
    <source>
        <strain evidence="3 4">YSFL</strain>
    </source>
</reference>
<dbReference type="Proteomes" id="UP000284375">
    <property type="component" value="Unassembled WGS sequence"/>
</dbReference>
<evidence type="ECO:0000259" key="2">
    <source>
        <dbReference type="Pfam" id="PF02205"/>
    </source>
</evidence>
<dbReference type="AlphaFoldDB" id="A0A423VIP6"/>
<dbReference type="Pfam" id="PF02205">
    <property type="entry name" value="WH2"/>
    <property type="match status" value="1"/>
</dbReference>
<protein>
    <recommendedName>
        <fullName evidence="2">WH2 domain-containing protein</fullName>
    </recommendedName>
</protein>
<dbReference type="EMBL" id="LJZO01000047">
    <property type="protein sequence ID" value="ROV90835.1"/>
    <property type="molecule type" value="Genomic_DNA"/>
</dbReference>
<proteinExistence type="predicted"/>
<evidence type="ECO:0000256" key="1">
    <source>
        <dbReference type="SAM" id="MobiDB-lite"/>
    </source>
</evidence>
<feature type="region of interest" description="Disordered" evidence="1">
    <location>
        <begin position="359"/>
        <end position="382"/>
    </location>
</feature>
<evidence type="ECO:0000313" key="3">
    <source>
        <dbReference type="EMBL" id="ROV90835.1"/>
    </source>
</evidence>
<dbReference type="OrthoDB" id="2430277at2759"/>
<sequence>MASDDTLNPTGALLSDITKGRPLRKAVTNDRSAPIVGKVSGGPGPSPLGGAPPVPGLSRPPGGLAPPAPGNRVRSNSDQAGRDAPAALGVGAPQLGGLFAAGMPKLRKTGAGVDTGVIPVLSTKTTNSFCSQTTSRCSTWYSRTTNNTRLSEPSLDSKSENNKGPTASHREEATPTAKRSKTLEHDRPVHSELPSSSSSSFLCRTLPTTSAASTAAILVSAPTTSAAGEISASSSPTALSLLGCGVPKYRRASSHPRRRSIRHELPNIGAAAAASPERALAALTTITSTELAATTAREGRAATGSGSLRIGRPSLSPTRSSSVAVRANGGGAARGERLVIQDPRWRFVEESVFPKPREFRGGQRKYRAGRGSSVPLDLSALG</sequence>
<accession>A0A423VIP6</accession>
<feature type="compositionally biased region" description="Basic and acidic residues" evidence="1">
    <location>
        <begin position="181"/>
        <end position="190"/>
    </location>
</feature>
<dbReference type="STRING" id="252740.A0A423VIP6"/>
<feature type="region of interest" description="Disordered" evidence="1">
    <location>
        <begin position="146"/>
        <end position="201"/>
    </location>
</feature>
<gene>
    <name evidence="3" type="ORF">VSDG_08008</name>
</gene>